<reference evidence="1" key="1">
    <citation type="submission" date="2023-10" db="EMBL/GenBank/DDBJ databases">
        <title>Amphibacter perezi, gen. nov., sp. nov. a novel taxa of the family Comamonadaceae, class Betaproteobacteria isolated from the skin microbiota of Pelophylax perezi from different populations.</title>
        <authorList>
            <person name="Costa S."/>
            <person name="Proenca D.N."/>
            <person name="Lopes I."/>
            <person name="Morais P.V."/>
        </authorList>
    </citation>
    <scope>NUCLEOTIDE SEQUENCE</scope>
    <source>
        <strain evidence="1">SL12-8</strain>
    </source>
</reference>
<dbReference type="Proteomes" id="UP001364695">
    <property type="component" value="Unassembled WGS sequence"/>
</dbReference>
<keyword evidence="2" id="KW-1185">Reference proteome</keyword>
<organism evidence="1 2">
    <name type="scientific">Amphibiibacter pelophylacis</name>
    <dbReference type="NCBI Taxonomy" id="1799477"/>
    <lineage>
        <taxon>Bacteria</taxon>
        <taxon>Pseudomonadati</taxon>
        <taxon>Pseudomonadota</taxon>
        <taxon>Betaproteobacteria</taxon>
        <taxon>Burkholderiales</taxon>
        <taxon>Sphaerotilaceae</taxon>
        <taxon>Amphibiibacter</taxon>
    </lineage>
</organism>
<evidence type="ECO:0000313" key="1">
    <source>
        <dbReference type="EMBL" id="MEJ7139039.1"/>
    </source>
</evidence>
<protein>
    <submittedName>
        <fullName evidence="1">Adenosylcobinamide-GDP ribazoletransferase</fullName>
        <ecNumber evidence="1">2.7.8.26</ecNumber>
    </submittedName>
</protein>
<dbReference type="EMBL" id="JAWDIE010000018">
    <property type="protein sequence ID" value="MEJ7139039.1"/>
    <property type="molecule type" value="Genomic_DNA"/>
</dbReference>
<accession>A0ACC6P5E0</accession>
<gene>
    <name evidence="1" type="primary">cobS</name>
    <name evidence="1" type="ORF">RV045_11450</name>
</gene>
<dbReference type="EC" id="2.7.8.26" evidence="1"/>
<sequence length="283" mass="29088">MTDGPHKDDGRGGFRQRGSASLRRELSLLLAAAQFLTRLPLPAPPVWTVQTPTACLRHLPLVGAGIGLAVGGVLVAASLIWPPGVAALLALWASVALTGALHEDGWADSCDGLWGHATRERALEIMKDSRLGTYGVCGLVLMLGLRWALLTQISQGNTALVLAVLVWAHAGSRALAVALMALLPYAGDAQASKVSDWVNPPARLVAHAALGAGLVLLGVALVLLAAGLPLGGLVLPLGAWGLLLIGLRAGLRRRLGGYTGDTLGAAQQLGEAAALLVMTALLL</sequence>
<name>A0ACC6P5E0_9BURK</name>
<comment type="caution">
    <text evidence="1">The sequence shown here is derived from an EMBL/GenBank/DDBJ whole genome shotgun (WGS) entry which is preliminary data.</text>
</comment>
<keyword evidence="1" id="KW-0808">Transferase</keyword>
<evidence type="ECO:0000313" key="2">
    <source>
        <dbReference type="Proteomes" id="UP001364695"/>
    </source>
</evidence>
<proteinExistence type="predicted"/>